<dbReference type="AlphaFoldDB" id="A0A0F6HAK5"/>
<comment type="caution">
    <text evidence="1">The sequence shown here is derived from an EMBL/GenBank/DDBJ whole genome shotgun (WGS) entry which is preliminary data.</text>
</comment>
<proteinExistence type="predicted"/>
<dbReference type="Proteomes" id="UP000006324">
    <property type="component" value="Unassembled WGS sequence"/>
</dbReference>
<organism evidence="1 2">
    <name type="scientific">Leptospira interrogans str. UI 12621</name>
    <dbReference type="NCBI Taxonomy" id="1049937"/>
    <lineage>
        <taxon>Bacteria</taxon>
        <taxon>Pseudomonadati</taxon>
        <taxon>Spirochaetota</taxon>
        <taxon>Spirochaetia</taxon>
        <taxon>Leptospirales</taxon>
        <taxon>Leptospiraceae</taxon>
        <taxon>Leptospira</taxon>
    </lineage>
</organism>
<evidence type="ECO:0000313" key="1">
    <source>
        <dbReference type="EMBL" id="EKO25307.1"/>
    </source>
</evidence>
<evidence type="ECO:0000313" key="2">
    <source>
        <dbReference type="Proteomes" id="UP000006324"/>
    </source>
</evidence>
<protein>
    <submittedName>
        <fullName evidence="1">Uncharacterized protein</fullName>
    </submittedName>
</protein>
<sequence length="37" mass="4483">MIKSTVLNFIEINNQFRIYYQSLEKDPHKKTNPGRCR</sequence>
<accession>A0A0F6HAK5</accession>
<gene>
    <name evidence="1" type="ORF">LEP1GSC104_3653</name>
</gene>
<dbReference type="EMBL" id="AHNQ02000025">
    <property type="protein sequence ID" value="EKO25307.1"/>
    <property type="molecule type" value="Genomic_DNA"/>
</dbReference>
<name>A0A0F6HAK5_LEPIR</name>
<reference evidence="1 2" key="1">
    <citation type="submission" date="2012-09" db="EMBL/GenBank/DDBJ databases">
        <authorList>
            <person name="Harkins D.M."/>
            <person name="Durkin A.S."/>
            <person name="Brinkac L.M."/>
            <person name="Selengut J.D."/>
            <person name="Sanka R."/>
            <person name="DePew J."/>
            <person name="Purushe J."/>
            <person name="Chanthongthip A."/>
            <person name="Lattana O."/>
            <person name="Phetsouvanh R."/>
            <person name="Newton P.N."/>
            <person name="Vinetz J.M."/>
            <person name="Sutton G.G."/>
            <person name="Nelson W.C."/>
            <person name="Fouts D.E."/>
        </authorList>
    </citation>
    <scope>NUCLEOTIDE SEQUENCE [LARGE SCALE GENOMIC DNA]</scope>
    <source>
        <strain evidence="1 2">UI 12621</strain>
    </source>
</reference>